<dbReference type="PANTHER" id="PTHR12697:SF5">
    <property type="entry name" value="DEOXYHYPUSINE HYDROXYLASE"/>
    <property type="match status" value="1"/>
</dbReference>
<protein>
    <submittedName>
        <fullName evidence="1">HEAT repeat protein</fullName>
    </submittedName>
</protein>
<dbReference type="InterPro" id="IPR016024">
    <property type="entry name" value="ARM-type_fold"/>
</dbReference>
<sequence>MRVSSLRIAAVCGCCLAGCGTNVPAPVITPGPGTTVVESKTETSEMPEVQPTPQAQVTPTIKPRVTSLPPADPNDPVRQIAAKLVEPTGPGGWRISEAAALELERLGPDATARLLPLLGDKQLEVRRGAAFHLLSSFDPAIPLHVAAFTGLLADEDATIRGIGLQAVRQMNAADMSTAQPQLTAMLDPERETKVENRVAIVRLAGNLGTKGTAFTASLTKSATTDPDERVRSAAIFALTQVATPEQSLPTLRQALTDKQAAVRLVAAGRLRSLSTNAEPAAADLGNALADEDERVRTAASEALVRIGPTAQPALTKALESNNVNAKKLALACLSSLGPAAKPALPAIEKCQQDSDKDISEAAKVLAARLKG</sequence>
<keyword evidence="2" id="KW-1185">Reference proteome</keyword>
<dbReference type="KEGG" id="aagg:ETAA8_35960"/>
<dbReference type="SMART" id="SM00567">
    <property type="entry name" value="EZ_HEAT"/>
    <property type="match status" value="5"/>
</dbReference>
<dbReference type="EMBL" id="CP036274">
    <property type="protein sequence ID" value="QDU28495.1"/>
    <property type="molecule type" value="Genomic_DNA"/>
</dbReference>
<name>A0A517YE38_9BACT</name>
<reference evidence="1 2" key="1">
    <citation type="submission" date="2019-02" db="EMBL/GenBank/DDBJ databases">
        <title>Deep-cultivation of Planctomycetes and their phenomic and genomic characterization uncovers novel biology.</title>
        <authorList>
            <person name="Wiegand S."/>
            <person name="Jogler M."/>
            <person name="Boedeker C."/>
            <person name="Pinto D."/>
            <person name="Vollmers J."/>
            <person name="Rivas-Marin E."/>
            <person name="Kohn T."/>
            <person name="Peeters S.H."/>
            <person name="Heuer A."/>
            <person name="Rast P."/>
            <person name="Oberbeckmann S."/>
            <person name="Bunk B."/>
            <person name="Jeske O."/>
            <person name="Meyerdierks A."/>
            <person name="Storesund J.E."/>
            <person name="Kallscheuer N."/>
            <person name="Luecker S."/>
            <person name="Lage O.M."/>
            <person name="Pohl T."/>
            <person name="Merkel B.J."/>
            <person name="Hornburger P."/>
            <person name="Mueller R.-W."/>
            <person name="Bruemmer F."/>
            <person name="Labrenz M."/>
            <person name="Spormann A.M."/>
            <person name="Op den Camp H."/>
            <person name="Overmann J."/>
            <person name="Amann R."/>
            <person name="Jetten M.S.M."/>
            <person name="Mascher T."/>
            <person name="Medema M.H."/>
            <person name="Devos D.P."/>
            <person name="Kaster A.-K."/>
            <person name="Ovreas L."/>
            <person name="Rohde M."/>
            <person name="Galperin M.Y."/>
            <person name="Jogler C."/>
        </authorList>
    </citation>
    <scope>NUCLEOTIDE SEQUENCE [LARGE SCALE GENOMIC DNA]</scope>
    <source>
        <strain evidence="1 2">ETA_A8</strain>
    </source>
</reference>
<dbReference type="Proteomes" id="UP000315017">
    <property type="component" value="Chromosome"/>
</dbReference>
<dbReference type="PANTHER" id="PTHR12697">
    <property type="entry name" value="PBS LYASE HEAT-LIKE PROTEIN"/>
    <property type="match status" value="1"/>
</dbReference>
<dbReference type="AlphaFoldDB" id="A0A517YE38"/>
<organism evidence="1 2">
    <name type="scientific">Anatilimnocola aggregata</name>
    <dbReference type="NCBI Taxonomy" id="2528021"/>
    <lineage>
        <taxon>Bacteria</taxon>
        <taxon>Pseudomonadati</taxon>
        <taxon>Planctomycetota</taxon>
        <taxon>Planctomycetia</taxon>
        <taxon>Pirellulales</taxon>
        <taxon>Pirellulaceae</taxon>
        <taxon>Anatilimnocola</taxon>
    </lineage>
</organism>
<evidence type="ECO:0000313" key="1">
    <source>
        <dbReference type="EMBL" id="QDU28495.1"/>
    </source>
</evidence>
<dbReference type="SUPFAM" id="SSF48371">
    <property type="entry name" value="ARM repeat"/>
    <property type="match status" value="2"/>
</dbReference>
<gene>
    <name evidence="1" type="ORF">ETAA8_35960</name>
</gene>
<dbReference type="InterPro" id="IPR011989">
    <property type="entry name" value="ARM-like"/>
</dbReference>
<dbReference type="GO" id="GO:0016491">
    <property type="term" value="F:oxidoreductase activity"/>
    <property type="evidence" value="ECO:0007669"/>
    <property type="project" value="TreeGrafter"/>
</dbReference>
<evidence type="ECO:0000313" key="2">
    <source>
        <dbReference type="Proteomes" id="UP000315017"/>
    </source>
</evidence>
<proteinExistence type="predicted"/>
<dbReference type="RefSeq" id="WP_145090886.1">
    <property type="nucleotide sequence ID" value="NZ_CP036274.1"/>
</dbReference>
<dbReference type="Gene3D" id="1.25.10.10">
    <property type="entry name" value="Leucine-rich Repeat Variant"/>
    <property type="match status" value="2"/>
</dbReference>
<dbReference type="InterPro" id="IPR004155">
    <property type="entry name" value="PBS_lyase_HEAT"/>
</dbReference>
<accession>A0A517YE38</accession>
<dbReference type="Pfam" id="PF13646">
    <property type="entry name" value="HEAT_2"/>
    <property type="match status" value="1"/>
</dbReference>